<accession>A0A138ZZJ6</accession>
<keyword evidence="2" id="KW-0812">Transmembrane</keyword>
<name>A0A138ZZJ6_GONPJ</name>
<evidence type="ECO:0000256" key="1">
    <source>
        <dbReference type="SAM" id="MobiDB-lite"/>
    </source>
</evidence>
<protein>
    <submittedName>
        <fullName evidence="3">Uncharacterized protein</fullName>
    </submittedName>
</protein>
<sequence length="196" mass="22526">MGHVCLFVAHPTIAITLPPPSKDSFPWISHATWCTTYIVSFLYLEYLRKRRHNAHIHKHKGQLRRMYDKTQAEEAHQKRSLEDPNTGYFAMGGPTDPAHVTDREEYPAELRHDDDHGEGEGMRMRRSYGEDPDAEPLLAPMPRKRDQTLESMDMYDRTPPRNERASTSSPLAVLGLFVIVSIVDVVLVTRSICEHY</sequence>
<evidence type="ECO:0000256" key="2">
    <source>
        <dbReference type="SAM" id="Phobius"/>
    </source>
</evidence>
<feature type="non-terminal residue" evidence="3">
    <location>
        <position position="196"/>
    </location>
</feature>
<proteinExistence type="predicted"/>
<keyword evidence="2" id="KW-1133">Transmembrane helix</keyword>
<dbReference type="EMBL" id="KQ965844">
    <property type="protein sequence ID" value="KXS09929.1"/>
    <property type="molecule type" value="Genomic_DNA"/>
</dbReference>
<keyword evidence="2" id="KW-0472">Membrane</keyword>
<keyword evidence="4" id="KW-1185">Reference proteome</keyword>
<reference evidence="3 4" key="1">
    <citation type="journal article" date="2015" name="Genome Biol. Evol.">
        <title>Phylogenomic analyses indicate that early fungi evolved digesting cell walls of algal ancestors of land plants.</title>
        <authorList>
            <person name="Chang Y."/>
            <person name="Wang S."/>
            <person name="Sekimoto S."/>
            <person name="Aerts A.L."/>
            <person name="Choi C."/>
            <person name="Clum A."/>
            <person name="LaButti K.M."/>
            <person name="Lindquist E.A."/>
            <person name="Yee Ngan C."/>
            <person name="Ohm R.A."/>
            <person name="Salamov A.A."/>
            <person name="Grigoriev I.V."/>
            <person name="Spatafora J.W."/>
            <person name="Berbee M.L."/>
        </authorList>
    </citation>
    <scope>NUCLEOTIDE SEQUENCE [LARGE SCALE GENOMIC DNA]</scope>
    <source>
        <strain evidence="3 4">JEL478</strain>
    </source>
</reference>
<evidence type="ECO:0000313" key="3">
    <source>
        <dbReference type="EMBL" id="KXS09929.1"/>
    </source>
</evidence>
<evidence type="ECO:0000313" key="4">
    <source>
        <dbReference type="Proteomes" id="UP000070544"/>
    </source>
</evidence>
<feature type="transmembrane region" description="Helical" evidence="2">
    <location>
        <begin position="171"/>
        <end position="192"/>
    </location>
</feature>
<feature type="region of interest" description="Disordered" evidence="1">
    <location>
        <begin position="109"/>
        <end position="166"/>
    </location>
</feature>
<feature type="compositionally biased region" description="Basic and acidic residues" evidence="1">
    <location>
        <begin position="143"/>
        <end position="164"/>
    </location>
</feature>
<feature type="transmembrane region" description="Helical" evidence="2">
    <location>
        <begin position="24"/>
        <end position="44"/>
    </location>
</feature>
<organism evidence="3 4">
    <name type="scientific">Gonapodya prolifera (strain JEL478)</name>
    <name type="common">Monoblepharis prolifera</name>
    <dbReference type="NCBI Taxonomy" id="1344416"/>
    <lineage>
        <taxon>Eukaryota</taxon>
        <taxon>Fungi</taxon>
        <taxon>Fungi incertae sedis</taxon>
        <taxon>Chytridiomycota</taxon>
        <taxon>Chytridiomycota incertae sedis</taxon>
        <taxon>Monoblepharidomycetes</taxon>
        <taxon>Monoblepharidales</taxon>
        <taxon>Gonapodyaceae</taxon>
        <taxon>Gonapodya</taxon>
    </lineage>
</organism>
<dbReference type="AlphaFoldDB" id="A0A138ZZJ6"/>
<dbReference type="Proteomes" id="UP000070544">
    <property type="component" value="Unassembled WGS sequence"/>
</dbReference>
<feature type="compositionally biased region" description="Basic and acidic residues" evidence="1">
    <location>
        <begin position="109"/>
        <end position="129"/>
    </location>
</feature>
<gene>
    <name evidence="3" type="ORF">M427DRAFT_63284</name>
</gene>